<dbReference type="RefSeq" id="XP_051283193.1">
    <property type="nucleotide sequence ID" value="XM_051427233.1"/>
</dbReference>
<keyword evidence="7" id="KW-0325">Glycoprotein</keyword>
<keyword evidence="5 9" id="KW-0472">Membrane</keyword>
<evidence type="ECO:0000256" key="7">
    <source>
        <dbReference type="ARBA" id="ARBA00023180"/>
    </source>
</evidence>
<evidence type="ECO:0000313" key="13">
    <source>
        <dbReference type="Proteomes" id="UP000694389"/>
    </source>
</evidence>
<evidence type="ECO:0000256" key="1">
    <source>
        <dbReference type="ARBA" id="ARBA00004167"/>
    </source>
</evidence>
<dbReference type="GO" id="GO:0030424">
    <property type="term" value="C:axon"/>
    <property type="evidence" value="ECO:0007669"/>
    <property type="project" value="TreeGrafter"/>
</dbReference>
<dbReference type="GO" id="GO:0098632">
    <property type="term" value="F:cell-cell adhesion mediator activity"/>
    <property type="evidence" value="ECO:0007669"/>
    <property type="project" value="InterPro"/>
</dbReference>
<dbReference type="GO" id="GO:0043025">
    <property type="term" value="C:neuronal cell body"/>
    <property type="evidence" value="ECO:0007669"/>
    <property type="project" value="TreeGrafter"/>
</dbReference>
<accession>A0A8C4GGX4</accession>
<evidence type="ECO:0000256" key="3">
    <source>
        <dbReference type="ARBA" id="ARBA00022729"/>
    </source>
</evidence>
<evidence type="ECO:0000256" key="5">
    <source>
        <dbReference type="ARBA" id="ARBA00023136"/>
    </source>
</evidence>
<evidence type="ECO:0000256" key="2">
    <source>
        <dbReference type="ARBA" id="ARBA00022692"/>
    </source>
</evidence>
<dbReference type="Pfam" id="PF07686">
    <property type="entry name" value="V-set"/>
    <property type="match status" value="1"/>
</dbReference>
<dbReference type="OMA" id="ELHAFSC"/>
<evidence type="ECO:0000259" key="11">
    <source>
        <dbReference type="PROSITE" id="PS50835"/>
    </source>
</evidence>
<dbReference type="GO" id="GO:0009986">
    <property type="term" value="C:cell surface"/>
    <property type="evidence" value="ECO:0007669"/>
    <property type="project" value="TreeGrafter"/>
</dbReference>
<dbReference type="GO" id="GO:0016020">
    <property type="term" value="C:membrane"/>
    <property type="evidence" value="ECO:0007669"/>
    <property type="project" value="UniProtKB-SubCell"/>
</dbReference>
<comment type="subcellular location">
    <subcellularLocation>
        <location evidence="1">Membrane</location>
        <topology evidence="1">Single-pass membrane protein</topology>
    </subcellularLocation>
</comment>
<proteinExistence type="predicted"/>
<keyword evidence="13" id="KW-1185">Reference proteome</keyword>
<dbReference type="GO" id="GO:0150079">
    <property type="term" value="P:negative regulation of neuroinflammatory response"/>
    <property type="evidence" value="ECO:0007669"/>
    <property type="project" value="TreeGrafter"/>
</dbReference>
<dbReference type="Proteomes" id="UP000694389">
    <property type="component" value="Unassembled WGS sequence"/>
</dbReference>
<dbReference type="InterPro" id="IPR036179">
    <property type="entry name" value="Ig-like_dom_sf"/>
</dbReference>
<dbReference type="GO" id="GO:0034113">
    <property type="term" value="P:heterotypic cell-cell adhesion"/>
    <property type="evidence" value="ECO:0007669"/>
    <property type="project" value="TreeGrafter"/>
</dbReference>
<evidence type="ECO:0000256" key="10">
    <source>
        <dbReference type="SAM" id="SignalP"/>
    </source>
</evidence>
<name>A0A8C4GGX4_DICLA</name>
<dbReference type="InterPro" id="IPR007110">
    <property type="entry name" value="Ig-like_dom"/>
</dbReference>
<gene>
    <name evidence="12" type="primary">LOC127378408</name>
</gene>
<keyword evidence="6" id="KW-1015">Disulfide bond</keyword>
<dbReference type="InterPro" id="IPR047164">
    <property type="entry name" value="OX2G-like"/>
</dbReference>
<dbReference type="GeneTree" id="ENSGT00530000063970"/>
<keyword evidence="4 9" id="KW-1133">Transmembrane helix</keyword>
<dbReference type="OrthoDB" id="9422141at2759"/>
<dbReference type="Pfam" id="PF08205">
    <property type="entry name" value="C2-set_2"/>
    <property type="match status" value="1"/>
</dbReference>
<dbReference type="Ensembl" id="ENSDLAT00005007169.2">
    <property type="protein sequence ID" value="ENSDLAP00005006621.2"/>
    <property type="gene ID" value="ENSDLAG00005003412.2"/>
</dbReference>
<dbReference type="PROSITE" id="PS50835">
    <property type="entry name" value="IG_LIKE"/>
    <property type="match status" value="1"/>
</dbReference>
<dbReference type="InterPro" id="IPR013162">
    <property type="entry name" value="CD80_C2-set"/>
</dbReference>
<dbReference type="AlphaFoldDB" id="A0A8C4GGX4"/>
<dbReference type="InterPro" id="IPR013106">
    <property type="entry name" value="Ig_V-set"/>
</dbReference>
<dbReference type="PANTHER" id="PTHR46841">
    <property type="entry name" value="OX-2 MEMBRANE GLYCOPROTEIN"/>
    <property type="match status" value="1"/>
</dbReference>
<evidence type="ECO:0000256" key="4">
    <source>
        <dbReference type="ARBA" id="ARBA00022989"/>
    </source>
</evidence>
<evidence type="ECO:0000313" key="12">
    <source>
        <dbReference type="Ensembl" id="ENSDLAP00005006621.2"/>
    </source>
</evidence>
<evidence type="ECO:0000256" key="6">
    <source>
        <dbReference type="ARBA" id="ARBA00023157"/>
    </source>
</evidence>
<reference evidence="12" key="1">
    <citation type="submission" date="2025-08" db="UniProtKB">
        <authorList>
            <consortium name="Ensembl"/>
        </authorList>
    </citation>
    <scope>IDENTIFICATION</scope>
</reference>
<feature type="chain" id="PRO_5035806479" description="Ig-like domain-containing protein" evidence="10">
    <location>
        <begin position="17"/>
        <end position="287"/>
    </location>
</feature>
<keyword evidence="8" id="KW-0393">Immunoglobulin domain</keyword>
<feature type="transmembrane region" description="Helical" evidence="9">
    <location>
        <begin position="244"/>
        <end position="262"/>
    </location>
</feature>
<sequence>MLQIYILIGLLFKASASQITGYGNGTAGYGGEVRYKCVLADPTGVLQVTWQRLFKDDSIENLATYSKRFGLQVNEPYVGKVILAEASLTSTSILVKNVTWEDESCYICSFNVYPDGSKRKKTCLTVQGISKVNTGVQLLRSEDEERDQEEVVFSCSATGKPAPTIEWVFSTGATKEDQLQSTVANSDHTFTSSRNITLKVPLDWKGHVDCMLNRGMIGQRRERIPFSPSLRNIKQEVKGLSQSGVAVIVCAMLLISCIAVVAGTKFKRSKGNTQQNNTCTQLSSSVV</sequence>
<feature type="signal peptide" evidence="10">
    <location>
        <begin position="1"/>
        <end position="16"/>
    </location>
</feature>
<protein>
    <recommendedName>
        <fullName evidence="11">Ig-like domain-containing protein</fullName>
    </recommendedName>
</protein>
<reference evidence="12" key="2">
    <citation type="submission" date="2025-09" db="UniProtKB">
        <authorList>
            <consortium name="Ensembl"/>
        </authorList>
    </citation>
    <scope>IDENTIFICATION</scope>
</reference>
<dbReference type="InterPro" id="IPR013783">
    <property type="entry name" value="Ig-like_fold"/>
</dbReference>
<feature type="domain" description="Ig-like" evidence="11">
    <location>
        <begin position="30"/>
        <end position="125"/>
    </location>
</feature>
<dbReference type="SUPFAM" id="SSF48726">
    <property type="entry name" value="Immunoglobulin"/>
    <property type="match status" value="2"/>
</dbReference>
<evidence type="ECO:0000256" key="8">
    <source>
        <dbReference type="ARBA" id="ARBA00023319"/>
    </source>
</evidence>
<dbReference type="Gene3D" id="2.60.40.10">
    <property type="entry name" value="Immunoglobulins"/>
    <property type="match status" value="2"/>
</dbReference>
<keyword evidence="2 9" id="KW-0812">Transmembrane</keyword>
<dbReference type="PANTHER" id="PTHR46841:SF7">
    <property type="entry name" value="IG-LIKE DOMAIN-CONTAINING PROTEIN"/>
    <property type="match status" value="1"/>
</dbReference>
<organism evidence="12 13">
    <name type="scientific">Dicentrarchus labrax</name>
    <name type="common">European seabass</name>
    <name type="synonym">Morone labrax</name>
    <dbReference type="NCBI Taxonomy" id="13489"/>
    <lineage>
        <taxon>Eukaryota</taxon>
        <taxon>Metazoa</taxon>
        <taxon>Chordata</taxon>
        <taxon>Craniata</taxon>
        <taxon>Vertebrata</taxon>
        <taxon>Euteleostomi</taxon>
        <taxon>Actinopterygii</taxon>
        <taxon>Neopterygii</taxon>
        <taxon>Teleostei</taxon>
        <taxon>Neoteleostei</taxon>
        <taxon>Acanthomorphata</taxon>
        <taxon>Eupercaria</taxon>
        <taxon>Moronidae</taxon>
        <taxon>Dicentrarchus</taxon>
    </lineage>
</organism>
<evidence type="ECO:0000256" key="9">
    <source>
        <dbReference type="SAM" id="Phobius"/>
    </source>
</evidence>
<keyword evidence="3 10" id="KW-0732">Signal</keyword>
<dbReference type="GeneID" id="127378408"/>